<dbReference type="Proteomes" id="UP001292094">
    <property type="component" value="Unassembled WGS sequence"/>
</dbReference>
<evidence type="ECO:0000259" key="14">
    <source>
        <dbReference type="Pfam" id="PF14732"/>
    </source>
</evidence>
<feature type="binding site" evidence="7">
    <location>
        <position position="74"/>
    </location>
    <ligand>
        <name>ATP</name>
        <dbReference type="ChEBI" id="CHEBI:30616"/>
    </ligand>
</feature>
<feature type="binding site" evidence="8">
    <location>
        <position position="466"/>
    </location>
    <ligand>
        <name>Zn(2+)</name>
        <dbReference type="ChEBI" id="CHEBI:29105"/>
    </ligand>
</feature>
<feature type="domain" description="THIF-type NAD/FAD binding fold" evidence="12">
    <location>
        <begin position="9"/>
        <end position="153"/>
    </location>
</feature>
<dbReference type="AlphaFoldDB" id="A0AAE1U219"/>
<dbReference type="GO" id="GO:0005524">
    <property type="term" value="F:ATP binding"/>
    <property type="evidence" value="ECO:0007669"/>
    <property type="project" value="UniProtKB-UniRule"/>
</dbReference>
<evidence type="ECO:0000313" key="16">
    <source>
        <dbReference type="Proteomes" id="UP001292094"/>
    </source>
</evidence>
<dbReference type="EMBL" id="JAWZYT010002589">
    <property type="protein sequence ID" value="KAK4303394.1"/>
    <property type="molecule type" value="Genomic_DNA"/>
</dbReference>
<feature type="domain" description="Ubiquitin/SUMO-activating enzyme ubiquitin-like" evidence="14">
    <location>
        <begin position="477"/>
        <end position="563"/>
    </location>
</feature>
<dbReference type="InterPro" id="IPR035985">
    <property type="entry name" value="Ubiquitin-activating_enz"/>
</dbReference>
<feature type="active site" description="Glycyl thioester intermediate" evidence="6 9">
    <location>
        <position position="194"/>
    </location>
</feature>
<feature type="binding site" evidence="7">
    <location>
        <begin position="119"/>
        <end position="124"/>
    </location>
    <ligand>
        <name>ATP</name>
        <dbReference type="ChEBI" id="CHEBI:30616"/>
    </ligand>
</feature>
<evidence type="ECO:0000256" key="8">
    <source>
        <dbReference type="PIRSR" id="PIRSR039133-3"/>
    </source>
</evidence>
<organism evidence="15 16">
    <name type="scientific">Petrolisthes manimaculis</name>
    <dbReference type="NCBI Taxonomy" id="1843537"/>
    <lineage>
        <taxon>Eukaryota</taxon>
        <taxon>Metazoa</taxon>
        <taxon>Ecdysozoa</taxon>
        <taxon>Arthropoda</taxon>
        <taxon>Crustacea</taxon>
        <taxon>Multicrustacea</taxon>
        <taxon>Malacostraca</taxon>
        <taxon>Eumalacostraca</taxon>
        <taxon>Eucarida</taxon>
        <taxon>Decapoda</taxon>
        <taxon>Pleocyemata</taxon>
        <taxon>Anomura</taxon>
        <taxon>Galatheoidea</taxon>
        <taxon>Porcellanidae</taxon>
        <taxon>Petrolisthes</taxon>
    </lineage>
</organism>
<dbReference type="GO" id="GO:0019948">
    <property type="term" value="F:SUMO activating enzyme activity"/>
    <property type="evidence" value="ECO:0007669"/>
    <property type="project" value="UniProtKB-UniRule"/>
</dbReference>
<feature type="binding site" evidence="7">
    <location>
        <begin position="97"/>
        <end position="98"/>
    </location>
    <ligand>
        <name>ATP</name>
        <dbReference type="ChEBI" id="CHEBI:30616"/>
    </ligand>
</feature>
<evidence type="ECO:0000256" key="5">
    <source>
        <dbReference type="PIRNR" id="PIRNR039133"/>
    </source>
</evidence>
<comment type="pathway">
    <text evidence="5">Protein modification; protein sumoylation.</text>
</comment>
<keyword evidence="5 8" id="KW-0862">Zinc</keyword>
<dbReference type="GO" id="GO:0031510">
    <property type="term" value="C:SUMO activating enzyme complex"/>
    <property type="evidence" value="ECO:0007669"/>
    <property type="project" value="UniProtKB-UniRule"/>
</dbReference>
<comment type="similarity">
    <text evidence="1 5">Belongs to the ubiquitin-activating E1 family.</text>
</comment>
<feature type="domain" description="THIF-type NAD/FAD binding fold" evidence="12">
    <location>
        <begin position="154"/>
        <end position="444"/>
    </location>
</feature>
<dbReference type="EMBL" id="JAWZYT010002589">
    <property type="protein sequence ID" value="KAK4303395.1"/>
    <property type="molecule type" value="Genomic_DNA"/>
</dbReference>
<dbReference type="PANTHER" id="PTHR10953">
    <property type="entry name" value="UBIQUITIN-ACTIVATING ENZYME E1"/>
    <property type="match status" value="1"/>
</dbReference>
<keyword evidence="4 5" id="KW-0067">ATP-binding</keyword>
<dbReference type="Pfam" id="PF10585">
    <property type="entry name" value="UBA_E1_SCCH"/>
    <property type="match status" value="1"/>
</dbReference>
<keyword evidence="16" id="KW-1185">Reference proteome</keyword>
<keyword evidence="11" id="KW-1133">Transmembrane helix</keyword>
<evidence type="ECO:0000256" key="1">
    <source>
        <dbReference type="ARBA" id="ARBA00005673"/>
    </source>
</evidence>
<dbReference type="InterPro" id="IPR033127">
    <property type="entry name" value="UBQ-activ_enz_E1_Cys_AS"/>
</dbReference>
<gene>
    <name evidence="15" type="ORF">Pmani_024590</name>
</gene>
<evidence type="ECO:0000256" key="2">
    <source>
        <dbReference type="ARBA" id="ARBA00022741"/>
    </source>
</evidence>
<feature type="binding site" evidence="7">
    <location>
        <position position="50"/>
    </location>
    <ligand>
        <name>ATP</name>
        <dbReference type="ChEBI" id="CHEBI:30616"/>
    </ligand>
</feature>
<evidence type="ECO:0000259" key="13">
    <source>
        <dbReference type="Pfam" id="PF10585"/>
    </source>
</evidence>
<dbReference type="GO" id="GO:0005737">
    <property type="term" value="C:cytoplasm"/>
    <property type="evidence" value="ECO:0007669"/>
    <property type="project" value="TreeGrafter"/>
</dbReference>
<evidence type="ECO:0000256" key="11">
    <source>
        <dbReference type="SAM" id="Phobius"/>
    </source>
</evidence>
<evidence type="ECO:0000259" key="12">
    <source>
        <dbReference type="Pfam" id="PF00899"/>
    </source>
</evidence>
<dbReference type="InterPro" id="IPR019572">
    <property type="entry name" value="UBA_E1_SCCH"/>
</dbReference>
<dbReference type="InterPro" id="IPR023318">
    <property type="entry name" value="Ub_act_enz_dom_a_sf"/>
</dbReference>
<dbReference type="PIRSF" id="PIRSF039133">
    <property type="entry name" value="SUMO_E1B"/>
    <property type="match status" value="1"/>
</dbReference>
<dbReference type="InterPro" id="IPR045886">
    <property type="entry name" value="ThiF/MoeB/HesA"/>
</dbReference>
<name>A0AAE1U219_9EUCA</name>
<feature type="transmembrane region" description="Helical" evidence="11">
    <location>
        <begin position="407"/>
        <end position="428"/>
    </location>
</feature>
<dbReference type="CDD" id="cd01489">
    <property type="entry name" value="Uba2_SUMO"/>
    <property type="match status" value="1"/>
</dbReference>
<evidence type="ECO:0000256" key="6">
    <source>
        <dbReference type="PIRSR" id="PIRSR039133-1"/>
    </source>
</evidence>
<accession>A0AAE1U219</accession>
<dbReference type="Gene3D" id="3.10.290.20">
    <property type="entry name" value="Ubiquitin-like 2 activating enzyme e1b. Chain: B, domain 3"/>
    <property type="match status" value="1"/>
</dbReference>
<dbReference type="InterPro" id="IPR030661">
    <property type="entry name" value="Uba2"/>
</dbReference>
<dbReference type="SUPFAM" id="SSF69572">
    <property type="entry name" value="Activating enzymes of the ubiquitin-like proteins"/>
    <property type="match status" value="2"/>
</dbReference>
<keyword evidence="5 8" id="KW-0479">Metal-binding</keyword>
<comment type="caution">
    <text evidence="15">The sequence shown here is derived from an EMBL/GenBank/DDBJ whole genome shotgun (WGS) entry which is preliminary data.</text>
</comment>
<keyword evidence="11" id="KW-0472">Membrane</keyword>
<dbReference type="PROSITE" id="PS00865">
    <property type="entry name" value="UBIQUITIN_ACTIVAT_2"/>
    <property type="match status" value="1"/>
</dbReference>
<dbReference type="FunFam" id="3.40.50.720:FF:000618">
    <property type="entry name" value="SUMO-activating enzyme subunit 2"/>
    <property type="match status" value="1"/>
</dbReference>
<feature type="domain" description="Ubiquitin-activating enzyme SCCH" evidence="13">
    <location>
        <begin position="342"/>
        <end position="405"/>
    </location>
</feature>
<sequence length="691" mass="76625">MATHILGLLEDKLKAEITTSKVLVVGAGGIGCELLKNLVLAGFEDIEVIDLDTIDVSNLNRQFLFQKKHVGKSKAEVARESALRFNPSATIIAHHDSIIKPTYGMSYYQKFAVVMNALDNRTARNHVNRMCLAADIPLVESGTAGYLGQVTVADIPLVESGTAGYLGQVTVIKKGVTECYECQPKPTQKTYPGCTIRNTPSEPIHCIVWAKHLFNQLFGEADPDEDVSPDAADPELVGEAGKAALDDNNKKDDTQTDGNITRVSTRAWAKSHQYQAKKLFTKLFTDDIHYLLTMDKLWEKRRKPTPLTWDSLPSVGDEKDNAGLIQDQRPWSVERCRQVFQTSVNNLYNRVKNEEEKEKKDKDKDEDVSLVWDKDDSDAMDFVTSCANIRAHIFNISQKTRFDVKSMAGAIIPAIATTNAIIAGVIVLEAMKLLTGRMDDCRTTYLSRGRKRVLVGCSLDPPRPGCTVCAPRPELSVKLDTRHTTIRTLDQKILRGAINMAAPDVEIMDGKGTIVISSEEGETEHNLGKTLQELGIVDGTRLNCDDFLQSYTLVVNIVHCEKPEDGTEFTIVGNSAELKKAQDEEAAQKQKKLDTEKKTEKTEYGGETSEEAMVTEVEDDDLVCLEDDEEELEDEELEEELLEDEEESRKRRSDDIIDEIQPLKKLKSGSCSSSGSGGSSGSDVIEEVMLD</sequence>
<reference evidence="15" key="1">
    <citation type="submission" date="2023-11" db="EMBL/GenBank/DDBJ databases">
        <title>Genome assemblies of two species of porcelain crab, Petrolisthes cinctipes and Petrolisthes manimaculis (Anomura: Porcellanidae).</title>
        <authorList>
            <person name="Angst P."/>
        </authorList>
    </citation>
    <scope>NUCLEOTIDE SEQUENCE</scope>
    <source>
        <strain evidence="15">PB745_02</strain>
        <tissue evidence="15">Gill</tissue>
    </source>
</reference>
<dbReference type="Gene3D" id="3.40.50.720">
    <property type="entry name" value="NAD(P)-binding Rossmann-like Domain"/>
    <property type="match status" value="1"/>
</dbReference>
<dbReference type="InterPro" id="IPR028077">
    <property type="entry name" value="UAE_UbL_dom"/>
</dbReference>
<proteinExistence type="inferred from homology"/>
<dbReference type="Gene3D" id="1.10.10.520">
    <property type="entry name" value="Ubiquitin activating enzymes (Uba3). Chain: B, domain 2"/>
    <property type="match status" value="1"/>
</dbReference>
<dbReference type="GO" id="GO:0016925">
    <property type="term" value="P:protein sumoylation"/>
    <property type="evidence" value="ECO:0007669"/>
    <property type="project" value="UniProtKB-UniRule"/>
</dbReference>
<feature type="compositionally biased region" description="Basic and acidic residues" evidence="10">
    <location>
        <begin position="585"/>
        <end position="604"/>
    </location>
</feature>
<dbReference type="InterPro" id="IPR000594">
    <property type="entry name" value="ThiF_NAD_FAD-bd"/>
</dbReference>
<dbReference type="Pfam" id="PF00899">
    <property type="entry name" value="ThiF"/>
    <property type="match status" value="2"/>
</dbReference>
<feature type="region of interest" description="Disordered" evidence="10">
    <location>
        <begin position="585"/>
        <end position="691"/>
    </location>
</feature>
<evidence type="ECO:0000256" key="7">
    <source>
        <dbReference type="PIRSR" id="PIRSR039133-2"/>
    </source>
</evidence>
<keyword evidence="11" id="KW-0812">Transmembrane</keyword>
<feature type="binding site" evidence="7">
    <location>
        <begin position="26"/>
        <end position="31"/>
    </location>
    <ligand>
        <name>ATP</name>
        <dbReference type="ChEBI" id="CHEBI:30616"/>
    </ligand>
</feature>
<dbReference type="GO" id="GO:0046872">
    <property type="term" value="F:metal ion binding"/>
    <property type="evidence" value="ECO:0007669"/>
    <property type="project" value="UniProtKB-KW"/>
</dbReference>
<dbReference type="Pfam" id="PF14732">
    <property type="entry name" value="UAE_UbL"/>
    <property type="match status" value="1"/>
</dbReference>
<feature type="binding site" evidence="8">
    <location>
        <position position="182"/>
    </location>
    <ligand>
        <name>Zn(2+)</name>
        <dbReference type="ChEBI" id="CHEBI:29105"/>
    </ligand>
</feature>
<protein>
    <recommendedName>
        <fullName evidence="5">SUMO-activating enzyme subunit</fullName>
    </recommendedName>
</protein>
<evidence type="ECO:0000256" key="4">
    <source>
        <dbReference type="ARBA" id="ARBA00022840"/>
    </source>
</evidence>
<feature type="binding site" evidence="8">
    <location>
        <position position="179"/>
    </location>
    <ligand>
        <name>Zn(2+)</name>
        <dbReference type="ChEBI" id="CHEBI:29105"/>
    </ligand>
</feature>
<feature type="binding site" evidence="8">
    <location>
        <position position="469"/>
    </location>
    <ligand>
        <name>Zn(2+)</name>
        <dbReference type="ChEBI" id="CHEBI:29105"/>
    </ligand>
</feature>
<comment type="subunit">
    <text evidence="5">Heterodimer.</text>
</comment>
<evidence type="ECO:0000313" key="15">
    <source>
        <dbReference type="EMBL" id="KAK4303395.1"/>
    </source>
</evidence>
<keyword evidence="3 5" id="KW-0833">Ubl conjugation pathway</keyword>
<dbReference type="PANTHER" id="PTHR10953:SF5">
    <property type="entry name" value="SUMO-ACTIVATING ENZYME SUBUNIT 2"/>
    <property type="match status" value="1"/>
</dbReference>
<feature type="compositionally biased region" description="Acidic residues" evidence="10">
    <location>
        <begin position="616"/>
        <end position="646"/>
    </location>
</feature>
<evidence type="ECO:0000256" key="10">
    <source>
        <dbReference type="SAM" id="MobiDB-lite"/>
    </source>
</evidence>
<keyword evidence="2 5" id="KW-0547">Nucleotide-binding</keyword>
<feature type="binding site" evidence="7">
    <location>
        <begin position="58"/>
        <end position="61"/>
    </location>
    <ligand>
        <name>ATP</name>
        <dbReference type="ChEBI" id="CHEBI:30616"/>
    </ligand>
</feature>
<evidence type="ECO:0000256" key="9">
    <source>
        <dbReference type="PROSITE-ProRule" id="PRU10132"/>
    </source>
</evidence>
<evidence type="ECO:0000256" key="3">
    <source>
        <dbReference type="ARBA" id="ARBA00022786"/>
    </source>
</evidence>